<keyword evidence="3" id="KW-1185">Reference proteome</keyword>
<dbReference type="EMBL" id="JAMSCK010000006">
    <property type="protein sequence ID" value="MCM8570848.1"/>
    <property type="molecule type" value="Genomic_DNA"/>
</dbReference>
<accession>A0ABT0Z547</accession>
<dbReference type="Proteomes" id="UP001155077">
    <property type="component" value="Unassembled WGS sequence"/>
</dbReference>
<dbReference type="RefSeq" id="WP_252115460.1">
    <property type="nucleotide sequence ID" value="NZ_JAMSCK010000006.1"/>
</dbReference>
<evidence type="ECO:0000256" key="1">
    <source>
        <dbReference type="SAM" id="Coils"/>
    </source>
</evidence>
<organism evidence="2 3">
    <name type="scientific">Gramella jeungdoensis</name>
    <dbReference type="NCBI Taxonomy" id="708091"/>
    <lineage>
        <taxon>Bacteria</taxon>
        <taxon>Pseudomonadati</taxon>
        <taxon>Bacteroidota</taxon>
        <taxon>Flavobacteriia</taxon>
        <taxon>Flavobacteriales</taxon>
        <taxon>Flavobacteriaceae</taxon>
        <taxon>Christiangramia</taxon>
    </lineage>
</organism>
<keyword evidence="1" id="KW-0175">Coiled coil</keyword>
<reference evidence="2" key="1">
    <citation type="submission" date="2022-06" db="EMBL/GenBank/DDBJ databases">
        <title>Gramella sediminis sp. nov., isolated from deep-sea sediment of the Indian Ocean.</title>
        <authorList>
            <person name="Yang L."/>
        </authorList>
    </citation>
    <scope>NUCLEOTIDE SEQUENCE</scope>
    <source>
        <strain evidence="2">HMD3159</strain>
    </source>
</reference>
<name>A0ABT0Z547_9FLAO</name>
<proteinExistence type="predicted"/>
<comment type="caution">
    <text evidence="2">The sequence shown here is derived from an EMBL/GenBank/DDBJ whole genome shotgun (WGS) entry which is preliminary data.</text>
</comment>
<protein>
    <submittedName>
        <fullName evidence="2">Uncharacterized protein</fullName>
    </submittedName>
</protein>
<evidence type="ECO:0000313" key="2">
    <source>
        <dbReference type="EMBL" id="MCM8570848.1"/>
    </source>
</evidence>
<evidence type="ECO:0000313" key="3">
    <source>
        <dbReference type="Proteomes" id="UP001155077"/>
    </source>
</evidence>
<gene>
    <name evidence="2" type="ORF">NE848_15740</name>
</gene>
<feature type="coiled-coil region" evidence="1">
    <location>
        <begin position="59"/>
        <end position="86"/>
    </location>
</feature>
<sequence>MTANLQVHHNEEEIQIVQFRNDSYYWQKELAFINEEIEFYLDVLNSSSIKKSMSKAVEAHDLIHQFNNLKETNEKYQLKCEVFRNRLEGQSECDEVECDYAYVKAHFTFRSKIEKHLNNVRKVKQSAFIYLRNRIGKVHIE</sequence>